<dbReference type="InterPro" id="IPR013783">
    <property type="entry name" value="Ig-like_fold"/>
</dbReference>
<gene>
    <name evidence="14" type="primary">LOC109474759</name>
</gene>
<keyword evidence="4" id="KW-0547">Nucleotide-binding</keyword>
<dbReference type="SUPFAM" id="SSF47986">
    <property type="entry name" value="DEATH domain"/>
    <property type="match status" value="2"/>
</dbReference>
<feature type="region of interest" description="Disordered" evidence="8">
    <location>
        <begin position="565"/>
        <end position="586"/>
    </location>
</feature>
<dbReference type="FunFam" id="3.40.50.2000:FF:000190">
    <property type="entry name" value="Uncharacterized protein"/>
    <property type="match status" value="1"/>
</dbReference>
<keyword evidence="5" id="KW-0067">ATP-binding</keyword>
<reference evidence="14" key="1">
    <citation type="submission" date="2025-08" db="UniProtKB">
        <authorList>
            <consortium name="RefSeq"/>
        </authorList>
    </citation>
    <scope>IDENTIFICATION</scope>
    <source>
        <tissue evidence="14">Gonad</tissue>
    </source>
</reference>
<organism evidence="13 14">
    <name type="scientific">Branchiostoma belcheri</name>
    <name type="common">Amphioxus</name>
    <dbReference type="NCBI Taxonomy" id="7741"/>
    <lineage>
        <taxon>Eukaryota</taxon>
        <taxon>Metazoa</taxon>
        <taxon>Chordata</taxon>
        <taxon>Cephalochordata</taxon>
        <taxon>Leptocardii</taxon>
        <taxon>Amphioxiformes</taxon>
        <taxon>Branchiostomatidae</taxon>
        <taxon>Branchiostoma</taxon>
    </lineage>
</organism>
<dbReference type="GeneID" id="109474759"/>
<dbReference type="Gene3D" id="3.40.50.2000">
    <property type="entry name" value="Glycogen Phosphorylase B"/>
    <property type="match status" value="1"/>
</dbReference>
<evidence type="ECO:0000259" key="12">
    <source>
        <dbReference type="PROSITE" id="PS50853"/>
    </source>
</evidence>
<dbReference type="InterPro" id="IPR027417">
    <property type="entry name" value="P-loop_NTPase"/>
</dbReference>
<dbReference type="OrthoDB" id="1394818at2759"/>
<evidence type="ECO:0000313" key="13">
    <source>
        <dbReference type="Proteomes" id="UP000515135"/>
    </source>
</evidence>
<keyword evidence="13" id="KW-1185">Reference proteome</keyword>
<dbReference type="Pfam" id="PF13516">
    <property type="entry name" value="LRR_6"/>
    <property type="match status" value="2"/>
</dbReference>
<feature type="region of interest" description="Disordered" evidence="8">
    <location>
        <begin position="1"/>
        <end position="45"/>
    </location>
</feature>
<proteinExistence type="predicted"/>
<dbReference type="SMART" id="SM00060">
    <property type="entry name" value="FN3"/>
    <property type="match status" value="2"/>
</dbReference>
<evidence type="ECO:0000259" key="11">
    <source>
        <dbReference type="PROSITE" id="PS50837"/>
    </source>
</evidence>
<dbReference type="Pfam" id="PF20706">
    <property type="entry name" value="GT4-conflict"/>
    <property type="match status" value="1"/>
</dbReference>
<evidence type="ECO:0000259" key="9">
    <source>
        <dbReference type="PROSITE" id="PS50017"/>
    </source>
</evidence>
<dbReference type="InterPro" id="IPR011029">
    <property type="entry name" value="DEATH-like_dom_sf"/>
</dbReference>
<evidence type="ECO:0000256" key="5">
    <source>
        <dbReference type="ARBA" id="ARBA00022840"/>
    </source>
</evidence>
<feature type="domain" description="CARD" evidence="10">
    <location>
        <begin position="49"/>
        <end position="113"/>
    </location>
</feature>
<dbReference type="GO" id="GO:0045087">
    <property type="term" value="P:innate immune response"/>
    <property type="evidence" value="ECO:0007669"/>
    <property type="project" value="UniProtKB-KW"/>
</dbReference>
<keyword evidence="2" id="KW-0963">Cytoplasm</keyword>
<comment type="subcellular location">
    <subcellularLocation>
        <location evidence="1">Cytoplasm</location>
    </subcellularLocation>
</comment>
<dbReference type="GO" id="GO:0042981">
    <property type="term" value="P:regulation of apoptotic process"/>
    <property type="evidence" value="ECO:0007669"/>
    <property type="project" value="InterPro"/>
</dbReference>
<dbReference type="GO" id="GO:0005737">
    <property type="term" value="C:cytoplasm"/>
    <property type="evidence" value="ECO:0007669"/>
    <property type="project" value="UniProtKB-SubCell"/>
</dbReference>
<dbReference type="InterPro" id="IPR003961">
    <property type="entry name" value="FN3_dom"/>
</dbReference>
<dbReference type="PANTHER" id="PTHR46312">
    <property type="entry name" value="NACHT DOMAIN-CONTAINING PROTEIN"/>
    <property type="match status" value="1"/>
</dbReference>
<dbReference type="CDD" id="cd03801">
    <property type="entry name" value="GT4_PimA-like"/>
    <property type="match status" value="1"/>
</dbReference>
<accession>A0A6P4Z9S2</accession>
<dbReference type="Gene3D" id="2.60.40.10">
    <property type="entry name" value="Immunoglobulins"/>
    <property type="match status" value="2"/>
</dbReference>
<dbReference type="InterPro" id="IPR001315">
    <property type="entry name" value="CARD"/>
</dbReference>
<dbReference type="CDD" id="cd01671">
    <property type="entry name" value="CARD"/>
    <property type="match status" value="1"/>
</dbReference>
<dbReference type="CDD" id="cd01670">
    <property type="entry name" value="Death"/>
    <property type="match status" value="1"/>
</dbReference>
<dbReference type="Gene3D" id="3.80.10.10">
    <property type="entry name" value="Ribonuclease Inhibitor"/>
    <property type="match status" value="2"/>
</dbReference>
<feature type="compositionally biased region" description="Basic and acidic residues" evidence="8">
    <location>
        <begin position="36"/>
        <end position="45"/>
    </location>
</feature>
<evidence type="ECO:0000256" key="6">
    <source>
        <dbReference type="ARBA" id="ARBA00022843"/>
    </source>
</evidence>
<feature type="domain" description="Fibronectin type-III" evidence="12">
    <location>
        <begin position="256"/>
        <end position="362"/>
    </location>
</feature>
<dbReference type="Pfam" id="PF05729">
    <property type="entry name" value="NACHT"/>
    <property type="match status" value="1"/>
</dbReference>
<dbReference type="PANTHER" id="PTHR46312:SF2">
    <property type="entry name" value="NUCLEOTIDE-BINDING OLIGOMERIZATION DOMAIN-CONTAINING PROTEIN 2-LIKE"/>
    <property type="match status" value="1"/>
</dbReference>
<dbReference type="SMART" id="SM00368">
    <property type="entry name" value="LRR_RI"/>
    <property type="match status" value="7"/>
</dbReference>
<evidence type="ECO:0000256" key="3">
    <source>
        <dbReference type="ARBA" id="ARBA00022588"/>
    </source>
</evidence>
<dbReference type="PROSITE" id="PS50209">
    <property type="entry name" value="CARD"/>
    <property type="match status" value="1"/>
</dbReference>
<dbReference type="RefSeq" id="XP_019630679.1">
    <property type="nucleotide sequence ID" value="XM_019775120.1"/>
</dbReference>
<dbReference type="SUPFAM" id="SSF52047">
    <property type="entry name" value="RNI-like"/>
    <property type="match status" value="1"/>
</dbReference>
<keyword evidence="3" id="KW-0399">Innate immunity</keyword>
<dbReference type="InterPro" id="IPR032675">
    <property type="entry name" value="LRR_dom_sf"/>
</dbReference>
<protein>
    <submittedName>
        <fullName evidence="14">Uncharacterized protein LOC109474759 isoform X1</fullName>
    </submittedName>
</protein>
<evidence type="ECO:0000256" key="8">
    <source>
        <dbReference type="SAM" id="MobiDB-lite"/>
    </source>
</evidence>
<dbReference type="GO" id="GO:0007165">
    <property type="term" value="P:signal transduction"/>
    <property type="evidence" value="ECO:0007669"/>
    <property type="project" value="InterPro"/>
</dbReference>
<evidence type="ECO:0000313" key="14">
    <source>
        <dbReference type="RefSeq" id="XP_019630679.1"/>
    </source>
</evidence>
<dbReference type="CDD" id="cd00063">
    <property type="entry name" value="FN3"/>
    <property type="match status" value="2"/>
</dbReference>
<dbReference type="SMART" id="SM00005">
    <property type="entry name" value="DEATH"/>
    <property type="match status" value="1"/>
</dbReference>
<dbReference type="Pfam" id="PF00531">
    <property type="entry name" value="Death"/>
    <property type="match status" value="1"/>
</dbReference>
<keyword evidence="7" id="KW-0391">Immunity</keyword>
<dbReference type="InterPro" id="IPR007111">
    <property type="entry name" value="NACHT_NTPase"/>
</dbReference>
<dbReference type="InterPro" id="IPR001611">
    <property type="entry name" value="Leu-rich_rpt"/>
</dbReference>
<dbReference type="Gene3D" id="1.10.533.10">
    <property type="entry name" value="Death Domain, Fas"/>
    <property type="match status" value="2"/>
</dbReference>
<dbReference type="PROSITE" id="PS50017">
    <property type="entry name" value="DEATH_DOMAIN"/>
    <property type="match status" value="1"/>
</dbReference>
<dbReference type="PROSITE" id="PS50837">
    <property type="entry name" value="NACHT"/>
    <property type="match status" value="1"/>
</dbReference>
<dbReference type="SUPFAM" id="SSF49265">
    <property type="entry name" value="Fibronectin type III"/>
    <property type="match status" value="1"/>
</dbReference>
<evidence type="ECO:0000256" key="7">
    <source>
        <dbReference type="ARBA" id="ARBA00022859"/>
    </source>
</evidence>
<evidence type="ECO:0000259" key="10">
    <source>
        <dbReference type="PROSITE" id="PS50209"/>
    </source>
</evidence>
<dbReference type="PROSITE" id="PS50853">
    <property type="entry name" value="FN3"/>
    <property type="match status" value="1"/>
</dbReference>
<dbReference type="Gene3D" id="3.40.50.300">
    <property type="entry name" value="P-loop containing nucleotide triphosphate hydrolases"/>
    <property type="match status" value="1"/>
</dbReference>
<name>A0A6P4Z9S2_BRABE</name>
<dbReference type="SUPFAM" id="SSF52540">
    <property type="entry name" value="P-loop containing nucleoside triphosphate hydrolases"/>
    <property type="match status" value="1"/>
</dbReference>
<dbReference type="GO" id="GO:0005524">
    <property type="term" value="F:ATP binding"/>
    <property type="evidence" value="ECO:0007669"/>
    <property type="project" value="UniProtKB-KW"/>
</dbReference>
<dbReference type="SUPFAM" id="SSF53756">
    <property type="entry name" value="UDP-Glycosyltransferase/glycogen phosphorylase"/>
    <property type="match status" value="1"/>
</dbReference>
<dbReference type="Proteomes" id="UP000515135">
    <property type="component" value="Unplaced"/>
</dbReference>
<evidence type="ECO:0000256" key="2">
    <source>
        <dbReference type="ARBA" id="ARBA00022490"/>
    </source>
</evidence>
<feature type="domain" description="Death" evidence="9">
    <location>
        <begin position="1531"/>
        <end position="1614"/>
    </location>
</feature>
<sequence>MFTKKKKNTFKSKSTRGGGVRDMMSPDDAAAPSPQKQRDVAEGHKELDPEDDIEAFIRENYVILTERLKVDTALLGYLYQEKILEKEDLEKISNVAEKDKATELLRQLSSDGKCKTHQLMNILYKTLQFDLIREVTKRKKHTILKVEGLKAPKKLEAVETNHHHIRLKWEKVDDSETLVGYLVEQSLSKNISWKSTHMELPFIDKTSQPQQYIDTESYKVYDFRVKAVYEIDDQYVYSNPTVLRRVVAKLPGQPFPPRRLQVQSCNCNEVPNCVTLRWMGPESTDCGKISYIIEKSLCLNDTQSEWGSWKSCATTEDDCMCKLQDGLHVGSTYRFRVLAKNTNGKISEATEMGGAEIRIHVDLKESKRPHFKTIEQTYVPTMVLNNPKTRLQGTEEGSVILVFSCDDMDSLIELWEMYEQQKVHQVLQKLFVSEELRASGVSPDDLTVTIDPEDFEAGLKHLSLTDPTKKGFRVLKVETAHSTGQKELTPMYESSVYTTPGQFKTHPEQEISTLATSTSQMTMEEVPDSGISDIWMIYEETEDLYNSPRSDTCDIDIILDTEETSTTLMDHEDPSKHKGQLGHGESALTRSGLEPAEHKGLLEDVFQEAVKKYYELKLTHFKPLIWNDNFTLRLGDIYTDLELVNVKNRKQRQNLHSLDGLFKPEVTGQSTAPRCILIEGEAGEGKTTFLSKEALDAVSKKTELGRRHDIVLLIRLRDVREGETIEEMVWDQCIHEATKGVDVQAIRATLLRNESRVLFLLDGYDQLRPEARAAGQAIPKLLAGKMYPNSTIVITSRPSAGVQQYTRPDCHVHIMGFSYNSKHVEKYMQQYFTTVDKQELTRTLAQYVKGNKLLNTLMYTPMMLMLLCLLWEEDQEMVSTGTMVGLYDNLLTCLVRKCCEWEGVDMPTEGLPTEVSESLLQLGKLALEALLRNETLLDLTEVKREKVNWELLLKLGVVSLEVSSSKLHPRKQLNFSHKTFQEFLAGRYVAHASGSQGIVELLQLTSITKALELSNLLQFTCGCDSQITQAVMEELSKLSKKEFTNLQAGQFERLHVPTPQNVQRLCEVYERFAELCLNILGERQEPEVLKAFSQVLPIVMMGNSTNSREASALKYYIQNIQPADLPNRLILEIQGDINSQNTVQYLQQCFTTVHSGLKLDLKLSGNFDSADLTERLVSVLKNVPNLRALDMSDTKLTPTSLQSLVRGFRHMSLLEELDLSGNYYLGDAGMEVLQAGLFNVPNLAVLRLRNVGMTAVGMSSLAPYMHHLVGLREIDISYNDNGDTGLESLTEVIRKFRNMQVLILRQTGISPTGMRTLVPALGRLTRLIKLDISENGIGDFGLEWLAPCLHCFKAMKVLLLSSTHISDRGILALIRIPPFLLRELEVLDVSYNTIGDYGIVTLVEALCHCNSSLNMSLLELYIGFNRVTGDGLLRIAQLISLLLALTRLNMSAYEHSLVHLYDMAAMTLAESLSRLPALEQLDLQNISMDPAGFHAVIQATEEHPTLETFHYSRHLDPEEANITATSLKMGNEKYLSFIETKVGHMWRELAYYLDLDDPDIRTITNRNRDDKSRCRDLLMEWQKRHGSAATVDVLMRALIDAGLHNVVDGLKEKYPELSPKQEPQSQGYAQASGTNPVVLFLNDEYGSSKVGVSIINRQEACLLASKGVKVYSTVLDATQEDRAQAEADGVELIFPTMSKEDRRMPTIDWLTWDHQIRYPNLPSDVDFIVGHVNITSHAARQIKAQRFPDVKLVQVIHKVPEVAGYKSDERVLSIEDETAGILDDLEHADVMFSVGPYMYDYYANLTRVMKPHHQFLPKPSDIFSNMEVKYVHTETKVVLSVGRVKGMNRLKDCDSVAEAMGIVTTALPHTRWRACGVSAEDFKESKHIIQTNLQKGTFHFTPLRYTQEQLSREMQRAHVVLMPSRAEPFGLVGLEAIAAGVPVLVSDKSGLAWFLQSLGPEFDRPVVEMGHDNEEAAKMLAKRIIQVLTNGPREFQAARQLKEKLLASKYWEESHSKFLETFGL</sequence>
<dbReference type="InterPro" id="IPR006553">
    <property type="entry name" value="Leu-rich_rpt_Cys-con_subtyp"/>
</dbReference>
<feature type="domain" description="NACHT" evidence="11">
    <location>
        <begin position="674"/>
        <end position="873"/>
    </location>
</feature>
<feature type="compositionally biased region" description="Basic residues" evidence="8">
    <location>
        <begin position="1"/>
        <end position="14"/>
    </location>
</feature>
<dbReference type="InterPro" id="IPR000488">
    <property type="entry name" value="Death_dom"/>
</dbReference>
<evidence type="ECO:0000256" key="1">
    <source>
        <dbReference type="ARBA" id="ARBA00004496"/>
    </source>
</evidence>
<dbReference type="KEGG" id="bbel:109474759"/>
<keyword evidence="6" id="KW-0832">Ubl conjugation</keyword>
<dbReference type="SMART" id="SM00367">
    <property type="entry name" value="LRR_CC"/>
    <property type="match status" value="4"/>
</dbReference>
<evidence type="ECO:0000256" key="4">
    <source>
        <dbReference type="ARBA" id="ARBA00022741"/>
    </source>
</evidence>
<dbReference type="InterPro" id="IPR036116">
    <property type="entry name" value="FN3_sf"/>
</dbReference>